<dbReference type="AlphaFoldDB" id="A0AAV2ZDI7"/>
<evidence type="ECO:0000256" key="6">
    <source>
        <dbReference type="ARBA" id="ARBA00022946"/>
    </source>
</evidence>
<dbReference type="InterPro" id="IPR001469">
    <property type="entry name" value="ATP_synth_F1_dsu/esu"/>
</dbReference>
<dbReference type="Pfam" id="PF02823">
    <property type="entry name" value="ATP-synt_DE_N"/>
    <property type="match status" value="1"/>
</dbReference>
<dbReference type="PANTHER" id="PTHR13822">
    <property type="entry name" value="ATP SYNTHASE DELTA/EPSILON CHAIN"/>
    <property type="match status" value="1"/>
</dbReference>
<dbReference type="InterPro" id="IPR005334">
    <property type="entry name" value="Tctex-1-like"/>
</dbReference>
<comment type="caution">
    <text evidence="12">The sequence shown here is derived from an EMBL/GenBank/DDBJ whole genome shotgun (WGS) entry which is preliminary data.</text>
</comment>
<evidence type="ECO:0000256" key="10">
    <source>
        <dbReference type="ARBA" id="ARBA00023136"/>
    </source>
</evidence>
<keyword evidence="4" id="KW-0375">Hydrogen ion transport</keyword>
<comment type="similarity">
    <text evidence="2">Belongs to the ATPase epsilon chain family.</text>
</comment>
<dbReference type="PANTHER" id="PTHR13822:SF7">
    <property type="entry name" value="ATP SYNTHASE SUBUNIT DELTA, MITOCHONDRIAL"/>
    <property type="match status" value="1"/>
</dbReference>
<dbReference type="InterPro" id="IPR038586">
    <property type="entry name" value="Tctex-1-like_sf"/>
</dbReference>
<evidence type="ECO:0000313" key="13">
    <source>
        <dbReference type="Proteomes" id="UP001146120"/>
    </source>
</evidence>
<dbReference type="CDD" id="cd12152">
    <property type="entry name" value="F1-ATPase_delta"/>
    <property type="match status" value="1"/>
</dbReference>
<accession>A0AAV2ZDI7</accession>
<evidence type="ECO:0000256" key="5">
    <source>
        <dbReference type="ARBA" id="ARBA00022792"/>
    </source>
</evidence>
<dbReference type="Gene3D" id="2.60.15.10">
    <property type="entry name" value="F0F1 ATP synthase delta/epsilon subunit, N-terminal"/>
    <property type="match status" value="1"/>
</dbReference>
<evidence type="ECO:0000256" key="4">
    <source>
        <dbReference type="ARBA" id="ARBA00022781"/>
    </source>
</evidence>
<evidence type="ECO:0000256" key="1">
    <source>
        <dbReference type="ARBA" id="ARBA00004273"/>
    </source>
</evidence>
<keyword evidence="8" id="KW-0793">Thylakoid</keyword>
<sequence length="311" mass="33948">MGYKSKMLATRAAAARAFHSAARRSAAEAAATGATATQVTLNLTTPYQAFFKNAKVDLVQIPGVVGEYGVTAGHTPIIAQLKPGVIKVHVEREKEIQSFFTAGGFALTHANSVTDIACVELVKVEDIDASAAEAGLNKYKAALASAAEGTPEKVEAQIGYEVHHAMVAAFEGKMADTEVATGRGSQVIKVVMPTFIMAPTEDERFRRKKVCNIIVEALKELEGKEYDEEEAKVWCTTIADNVKARIRSECNFPRYKIVVQTFIGQQRLQDVRIASRCLWDNDHDNHASADFNSVSEQVMARSPFITHVVIF</sequence>
<keyword evidence="3" id="KW-0813">Transport</keyword>
<dbReference type="GO" id="GO:0005743">
    <property type="term" value="C:mitochondrial inner membrane"/>
    <property type="evidence" value="ECO:0007669"/>
    <property type="project" value="UniProtKB-SubCell"/>
</dbReference>
<dbReference type="Proteomes" id="UP001146120">
    <property type="component" value="Unassembled WGS sequence"/>
</dbReference>
<reference evidence="12" key="1">
    <citation type="submission" date="2022-11" db="EMBL/GenBank/DDBJ databases">
        <authorList>
            <person name="Morgan W.R."/>
            <person name="Tartar A."/>
        </authorList>
    </citation>
    <scope>NUCLEOTIDE SEQUENCE</scope>
    <source>
        <strain evidence="12">ARSEF 373</strain>
    </source>
</reference>
<keyword evidence="10" id="KW-0472">Membrane</keyword>
<feature type="domain" description="ATP synthase F1 complex delta/epsilon subunit N-terminal" evidence="11">
    <location>
        <begin position="40"/>
        <end position="114"/>
    </location>
</feature>
<keyword evidence="7" id="KW-0406">Ion transport</keyword>
<keyword evidence="9" id="KW-0496">Mitochondrion</keyword>
<evidence type="ECO:0000259" key="11">
    <source>
        <dbReference type="Pfam" id="PF02823"/>
    </source>
</evidence>
<evidence type="ECO:0000256" key="8">
    <source>
        <dbReference type="ARBA" id="ARBA00023078"/>
    </source>
</evidence>
<evidence type="ECO:0000313" key="12">
    <source>
        <dbReference type="EMBL" id="DBA04351.1"/>
    </source>
</evidence>
<dbReference type="HAMAP" id="MF_00530">
    <property type="entry name" value="ATP_synth_epsil_bac"/>
    <property type="match status" value="1"/>
</dbReference>
<evidence type="ECO:0000256" key="2">
    <source>
        <dbReference type="ARBA" id="ARBA00005712"/>
    </source>
</evidence>
<name>A0AAV2ZDI7_9STRA</name>
<keyword evidence="5" id="KW-0999">Mitochondrion inner membrane</keyword>
<evidence type="ECO:0000256" key="9">
    <source>
        <dbReference type="ARBA" id="ARBA00023128"/>
    </source>
</evidence>
<reference evidence="12" key="2">
    <citation type="journal article" date="2023" name="Microbiol Resour">
        <title>Decontamination and Annotation of the Draft Genome Sequence of the Oomycete Lagenidium giganteum ARSEF 373.</title>
        <authorList>
            <person name="Morgan W.R."/>
            <person name="Tartar A."/>
        </authorList>
    </citation>
    <scope>NUCLEOTIDE SEQUENCE</scope>
    <source>
        <strain evidence="12">ARSEF 373</strain>
    </source>
</reference>
<proteinExistence type="inferred from homology"/>
<dbReference type="CDD" id="cd21459">
    <property type="entry name" value="DLC-like_TCTEX1D2"/>
    <property type="match status" value="1"/>
</dbReference>
<evidence type="ECO:0000256" key="7">
    <source>
        <dbReference type="ARBA" id="ARBA00023065"/>
    </source>
</evidence>
<dbReference type="InterPro" id="IPR036771">
    <property type="entry name" value="ATPsynth_dsu/esu_N"/>
</dbReference>
<dbReference type="InterPro" id="IPR020546">
    <property type="entry name" value="ATP_synth_F1_dsu/esu_N"/>
</dbReference>
<gene>
    <name evidence="12" type="ORF">N0F65_002113</name>
</gene>
<comment type="subcellular location">
    <subcellularLocation>
        <location evidence="1">Mitochondrion inner membrane</location>
    </subcellularLocation>
</comment>
<dbReference type="EMBL" id="DAKRPA010000009">
    <property type="protein sequence ID" value="DBA04351.1"/>
    <property type="molecule type" value="Genomic_DNA"/>
</dbReference>
<organism evidence="12 13">
    <name type="scientific">Lagenidium giganteum</name>
    <dbReference type="NCBI Taxonomy" id="4803"/>
    <lineage>
        <taxon>Eukaryota</taxon>
        <taxon>Sar</taxon>
        <taxon>Stramenopiles</taxon>
        <taxon>Oomycota</taxon>
        <taxon>Peronosporomycetes</taxon>
        <taxon>Pythiales</taxon>
        <taxon>Pythiaceae</taxon>
    </lineage>
</organism>
<keyword evidence="13" id="KW-1185">Reference proteome</keyword>
<dbReference type="SUPFAM" id="SSF51344">
    <property type="entry name" value="Epsilon subunit of F1F0-ATP synthase N-terminal domain"/>
    <property type="match status" value="1"/>
</dbReference>
<dbReference type="Pfam" id="PF03645">
    <property type="entry name" value="Tctex-1"/>
    <property type="match status" value="1"/>
</dbReference>
<protein>
    <recommendedName>
        <fullName evidence="11">ATP synthase F1 complex delta/epsilon subunit N-terminal domain-containing protein</fullName>
    </recommendedName>
</protein>
<dbReference type="Gene3D" id="1.20.5.440">
    <property type="entry name" value="ATP synthase delta/epsilon subunit, C-terminal domain"/>
    <property type="match status" value="1"/>
</dbReference>
<keyword evidence="6" id="KW-0809">Transit peptide</keyword>
<dbReference type="GO" id="GO:0046933">
    <property type="term" value="F:proton-transporting ATP synthase activity, rotational mechanism"/>
    <property type="evidence" value="ECO:0007669"/>
    <property type="project" value="InterPro"/>
</dbReference>
<dbReference type="GO" id="GO:0045259">
    <property type="term" value="C:proton-transporting ATP synthase complex"/>
    <property type="evidence" value="ECO:0007669"/>
    <property type="project" value="InterPro"/>
</dbReference>
<evidence type="ECO:0000256" key="3">
    <source>
        <dbReference type="ARBA" id="ARBA00022448"/>
    </source>
</evidence>
<dbReference type="Gene3D" id="3.30.1140.40">
    <property type="entry name" value="Tctex-1"/>
    <property type="match status" value="1"/>
</dbReference>